<dbReference type="AlphaFoldDB" id="A0A6A6CYQ4"/>
<dbReference type="PANTHER" id="PTHR35560">
    <property type="entry name" value="BLL0132 PROTEIN"/>
    <property type="match status" value="1"/>
</dbReference>
<dbReference type="RefSeq" id="XP_033673064.1">
    <property type="nucleotide sequence ID" value="XM_033815374.1"/>
</dbReference>
<dbReference type="EMBL" id="ML993581">
    <property type="protein sequence ID" value="KAF2172175.1"/>
    <property type="molecule type" value="Genomic_DNA"/>
</dbReference>
<dbReference type="PANTHER" id="PTHR35560:SF3">
    <property type="entry name" value="PEPTIDASE S9 PROLYL OLIGOPEPTIDASE CATALYTIC DOMAIN-CONTAINING PROTEIN"/>
    <property type="match status" value="1"/>
</dbReference>
<dbReference type="Gene3D" id="3.40.50.1820">
    <property type="entry name" value="alpha/beta hydrolase"/>
    <property type="match status" value="1"/>
</dbReference>
<dbReference type="Proteomes" id="UP000799537">
    <property type="component" value="Unassembled WGS sequence"/>
</dbReference>
<dbReference type="PROSITE" id="PS51212">
    <property type="entry name" value="WSC"/>
    <property type="match status" value="4"/>
</dbReference>
<accession>A0A6A6CYQ4</accession>
<feature type="signal peptide" evidence="2">
    <location>
        <begin position="1"/>
        <end position="20"/>
    </location>
</feature>
<gene>
    <name evidence="4" type="ORF">M409DRAFT_62941</name>
</gene>
<reference evidence="4" key="1">
    <citation type="journal article" date="2020" name="Stud. Mycol.">
        <title>101 Dothideomycetes genomes: a test case for predicting lifestyles and emergence of pathogens.</title>
        <authorList>
            <person name="Haridas S."/>
            <person name="Albert R."/>
            <person name="Binder M."/>
            <person name="Bloem J."/>
            <person name="Labutti K."/>
            <person name="Salamov A."/>
            <person name="Andreopoulos B."/>
            <person name="Baker S."/>
            <person name="Barry K."/>
            <person name="Bills G."/>
            <person name="Bluhm B."/>
            <person name="Cannon C."/>
            <person name="Castanera R."/>
            <person name="Culley D."/>
            <person name="Daum C."/>
            <person name="Ezra D."/>
            <person name="Gonzalez J."/>
            <person name="Henrissat B."/>
            <person name="Kuo A."/>
            <person name="Liang C."/>
            <person name="Lipzen A."/>
            <person name="Lutzoni F."/>
            <person name="Magnuson J."/>
            <person name="Mondo S."/>
            <person name="Nolan M."/>
            <person name="Ohm R."/>
            <person name="Pangilinan J."/>
            <person name="Park H.-J."/>
            <person name="Ramirez L."/>
            <person name="Alfaro M."/>
            <person name="Sun H."/>
            <person name="Tritt A."/>
            <person name="Yoshinaga Y."/>
            <person name="Zwiers L.-H."/>
            <person name="Turgeon B."/>
            <person name="Goodwin S."/>
            <person name="Spatafora J."/>
            <person name="Crous P."/>
            <person name="Grigoriev I."/>
        </authorList>
    </citation>
    <scope>NUCLEOTIDE SEQUENCE</scope>
    <source>
        <strain evidence="4">ATCC 36951</strain>
    </source>
</reference>
<keyword evidence="5" id="KW-1185">Reference proteome</keyword>
<keyword evidence="2" id="KW-0732">Signal</keyword>
<dbReference type="InterPro" id="IPR029058">
    <property type="entry name" value="AB_hydrolase_fold"/>
</dbReference>
<proteinExistence type="predicted"/>
<evidence type="ECO:0000256" key="1">
    <source>
        <dbReference type="SAM" id="MobiDB-lite"/>
    </source>
</evidence>
<feature type="domain" description="WSC" evidence="3">
    <location>
        <begin position="959"/>
        <end position="1061"/>
    </location>
</feature>
<dbReference type="OrthoDB" id="2019572at2759"/>
<dbReference type="Pfam" id="PF01822">
    <property type="entry name" value="WSC"/>
    <property type="match status" value="4"/>
</dbReference>
<feature type="chain" id="PRO_5025416973" description="WSC domain-containing protein" evidence="2">
    <location>
        <begin position="21"/>
        <end position="1065"/>
    </location>
</feature>
<dbReference type="GeneID" id="54568646"/>
<dbReference type="InterPro" id="IPR002889">
    <property type="entry name" value="WSC_carb-bd"/>
</dbReference>
<evidence type="ECO:0000313" key="5">
    <source>
        <dbReference type="Proteomes" id="UP000799537"/>
    </source>
</evidence>
<feature type="domain" description="WSC" evidence="3">
    <location>
        <begin position="409"/>
        <end position="501"/>
    </location>
</feature>
<feature type="region of interest" description="Disordered" evidence="1">
    <location>
        <begin position="789"/>
        <end position="849"/>
    </location>
</feature>
<dbReference type="SMART" id="SM00321">
    <property type="entry name" value="WSC"/>
    <property type="match status" value="4"/>
</dbReference>
<sequence>MHLVPVLTALVAALANVTEAQQYVGDVIPNSLPMVPGSEITYFRINDPSGKNKNLTLTNYYSHGKNTAKRLVEANIQRAVIIIHGLNRDPGTYMSNMLSALAQVKSDPNVNFDTVAIMAPYFPNGDDKGTGYPWVDGQSAGKGSTSNALVWKASQWSAGGNNQYPSTSKNTSSYTVLDQIVQYFDNRTLFPKMQQIVVAGHSLGGQTVHRYAALGVNLNTKSPVSYWVGNPNSYVWLSTDRPLPITGCPDYDDYRDGYSAFADYPMTYGIGLVNAGRAAILANYNSKAVNYGRGTQDLGDDSTTCAPRTTGKDRNERFFNFIKAFPPTCSDPKGRNCDTVDFVNTGHDGGAMMASAAGQARLFLDNFYGDGNRFYDFGYPRQQASDDPYPNPSLNSTAASVNNNTYAGNMTYWGCWSDQSPQTLTNMTYQSNANTINLCAQTCASGNNTIAGMEFGTQCFCGSSLGYRAQQVIESSCQNTCPGNSSQTCGGYSRLSIFSNGRPQLQPTPGTPENVGDFTYIACYTEASSGRALAGKGTSSNSMTLKFCANYCSGYLYFGAEYGSECYCGNYFAIGANRTNDDECNMLCANDPSEFCGAGNRLTVYQDADWVASSSASSSASASATTSSGSASGSGSQPTAVSCPVSNNTIVTSSGKTFTIECGIDHQGGDLTFLSVNGFQGCIDACAKNDKCVDVSLSGNTCYLKSVLGAAVPNGGIWGAKLVDGSSSSSTGSISTASSSTGAISISSTITASGSDALFGSSSSSSASVSSGASSSSSLTSGSSATFSSSTSSASSLTSTSTTHSTSSTTTSGSSASSSTTQSSSLTTSSPSSTTSSPPTTLSTTTSTPLPTGFTALGCYTDTNTRLLPTTNGTSATLTPQLCALACQTRGYKYSGTEYAQECWCGNTPPPASASAPASQCSMRCTGDRTQTCGAGNRLSVVVDDAWKQTFFARESYSTWNLMGCYVDSGASRTLAKSVSLAAFGGAGNATIANCLEACRAKGYGYCGGEYYSECYGSGVAPTAALASGGDVLAAGCSFPCKGNQTEACGGSNRIVVYVNNETVG</sequence>
<evidence type="ECO:0000259" key="3">
    <source>
        <dbReference type="PROSITE" id="PS51212"/>
    </source>
</evidence>
<organism evidence="4 5">
    <name type="scientific">Zasmidium cellare ATCC 36951</name>
    <dbReference type="NCBI Taxonomy" id="1080233"/>
    <lineage>
        <taxon>Eukaryota</taxon>
        <taxon>Fungi</taxon>
        <taxon>Dikarya</taxon>
        <taxon>Ascomycota</taxon>
        <taxon>Pezizomycotina</taxon>
        <taxon>Dothideomycetes</taxon>
        <taxon>Dothideomycetidae</taxon>
        <taxon>Mycosphaerellales</taxon>
        <taxon>Mycosphaerellaceae</taxon>
        <taxon>Zasmidium</taxon>
    </lineage>
</organism>
<feature type="domain" description="WSC" evidence="3">
    <location>
        <begin position="517"/>
        <end position="608"/>
    </location>
</feature>
<name>A0A6A6CYQ4_ZASCE</name>
<feature type="domain" description="WSC" evidence="3">
    <location>
        <begin position="853"/>
        <end position="945"/>
    </location>
</feature>
<evidence type="ECO:0000313" key="4">
    <source>
        <dbReference type="EMBL" id="KAF2172175.1"/>
    </source>
</evidence>
<protein>
    <recommendedName>
        <fullName evidence="3">WSC domain-containing protein</fullName>
    </recommendedName>
</protein>
<evidence type="ECO:0000256" key="2">
    <source>
        <dbReference type="SAM" id="SignalP"/>
    </source>
</evidence>
<dbReference type="SUPFAM" id="SSF53474">
    <property type="entry name" value="alpha/beta-Hydrolases"/>
    <property type="match status" value="1"/>
</dbReference>